<keyword evidence="10" id="KW-0472">Membrane</keyword>
<dbReference type="InterPro" id="IPR036396">
    <property type="entry name" value="Cyt_P450_sf"/>
</dbReference>
<evidence type="ECO:0000256" key="10">
    <source>
        <dbReference type="SAM" id="Phobius"/>
    </source>
</evidence>
<dbReference type="InterPro" id="IPR002403">
    <property type="entry name" value="Cyt_P450_E_grp-IV"/>
</dbReference>
<comment type="cofactor">
    <cofactor evidence="1 9">
        <name>heme</name>
        <dbReference type="ChEBI" id="CHEBI:30413"/>
    </cofactor>
</comment>
<feature type="transmembrane region" description="Helical" evidence="10">
    <location>
        <begin position="6"/>
        <end position="25"/>
    </location>
</feature>
<name>A0A9P9IPJ4_9PLEO</name>
<keyword evidence="12" id="KW-1185">Reference proteome</keyword>
<keyword evidence="4 9" id="KW-0349">Heme</keyword>
<dbReference type="PRINTS" id="PR00465">
    <property type="entry name" value="EP450IV"/>
</dbReference>
<comment type="similarity">
    <text evidence="3">Belongs to the cytochrome P450 family.</text>
</comment>
<reference evidence="11" key="1">
    <citation type="journal article" date="2021" name="Nat. Commun.">
        <title>Genetic determinants of endophytism in the Arabidopsis root mycobiome.</title>
        <authorList>
            <person name="Mesny F."/>
            <person name="Miyauchi S."/>
            <person name="Thiergart T."/>
            <person name="Pickel B."/>
            <person name="Atanasova L."/>
            <person name="Karlsson M."/>
            <person name="Huettel B."/>
            <person name="Barry K.W."/>
            <person name="Haridas S."/>
            <person name="Chen C."/>
            <person name="Bauer D."/>
            <person name="Andreopoulos W."/>
            <person name="Pangilinan J."/>
            <person name="LaButti K."/>
            <person name="Riley R."/>
            <person name="Lipzen A."/>
            <person name="Clum A."/>
            <person name="Drula E."/>
            <person name="Henrissat B."/>
            <person name="Kohler A."/>
            <person name="Grigoriev I.V."/>
            <person name="Martin F.M."/>
            <person name="Hacquard S."/>
        </authorList>
    </citation>
    <scope>NUCLEOTIDE SEQUENCE</scope>
    <source>
        <strain evidence="11">MPI-CAGE-CH-0243</strain>
    </source>
</reference>
<dbReference type="Pfam" id="PF00067">
    <property type="entry name" value="p450"/>
    <property type="match status" value="1"/>
</dbReference>
<evidence type="ECO:0000256" key="9">
    <source>
        <dbReference type="PIRSR" id="PIRSR602403-1"/>
    </source>
</evidence>
<dbReference type="PRINTS" id="PR00385">
    <property type="entry name" value="P450"/>
</dbReference>
<evidence type="ECO:0000256" key="3">
    <source>
        <dbReference type="ARBA" id="ARBA00010617"/>
    </source>
</evidence>
<sequence>MASLTSKHYVAVVAIITSFIGYILVKGRQSRRSFHVLKKNGLPMPEWSWLLGHSLVAKAVVERLPADAMIDNTITAIARDFSKSDMFYLDFWPMTVPMLIVNNPEAAIQANQVHNLDKPPILHDLMTDLSGGPHMFMMPEKEWKPWRRVFNTGFSDGYILSLVPRIVEEVQTYTGMLRTHAKEADMFSLDEATLRLAFDLIGRTVLDSKLRYQHGPNALADAMRSQIHWHSFGNEVNPWQRWHPGRPIMQRLNSWTMNRYIGKELDKRYGERKKRTNDSGPLLDASRSVVSLALDSYMQDFHSDINESNMDRNFRRYATYQIRIFLFAGHDSTSTTICYCFYLLSKNPDALSLISKEHDDILGKDIAGVPDRLSSDPSLLNQLPYTLAVIKETLRLFPPASSMRLGRPDVDLIDRHGKWYPTKDCHVWIVHMALHRNPRYWPEPDKFIPERWLVPQGHPLHPVKGAWRPFEHGMRNCIGQTLAVVNIKVGLALTIREFDVKDAYDEWDRMHPSKGIHHVNGERAYCIERGGMHPADGFPCRVSLRSST</sequence>
<dbReference type="CDD" id="cd11051">
    <property type="entry name" value="CYP59-like"/>
    <property type="match status" value="1"/>
</dbReference>
<dbReference type="GO" id="GO:0016705">
    <property type="term" value="F:oxidoreductase activity, acting on paired donors, with incorporation or reduction of molecular oxygen"/>
    <property type="evidence" value="ECO:0007669"/>
    <property type="project" value="InterPro"/>
</dbReference>
<evidence type="ECO:0000256" key="6">
    <source>
        <dbReference type="ARBA" id="ARBA00023002"/>
    </source>
</evidence>
<keyword evidence="8" id="KW-0503">Monooxygenase</keyword>
<dbReference type="Gene3D" id="1.10.630.10">
    <property type="entry name" value="Cytochrome P450"/>
    <property type="match status" value="1"/>
</dbReference>
<keyword evidence="6" id="KW-0560">Oxidoreductase</keyword>
<evidence type="ECO:0000313" key="11">
    <source>
        <dbReference type="EMBL" id="KAH7126605.1"/>
    </source>
</evidence>
<gene>
    <name evidence="11" type="ORF">B0J11DRAFT_433541</name>
</gene>
<evidence type="ECO:0000256" key="5">
    <source>
        <dbReference type="ARBA" id="ARBA00022723"/>
    </source>
</evidence>
<dbReference type="Proteomes" id="UP000700596">
    <property type="component" value="Unassembled WGS sequence"/>
</dbReference>
<evidence type="ECO:0000256" key="8">
    <source>
        <dbReference type="ARBA" id="ARBA00023033"/>
    </source>
</evidence>
<protein>
    <submittedName>
        <fullName evidence="11">Cytochrome P450</fullName>
    </submittedName>
</protein>
<dbReference type="GO" id="GO:0004497">
    <property type="term" value="F:monooxygenase activity"/>
    <property type="evidence" value="ECO:0007669"/>
    <property type="project" value="UniProtKB-KW"/>
</dbReference>
<keyword evidence="10" id="KW-0812">Transmembrane</keyword>
<dbReference type="InterPro" id="IPR001128">
    <property type="entry name" value="Cyt_P450"/>
</dbReference>
<dbReference type="GO" id="GO:0005506">
    <property type="term" value="F:iron ion binding"/>
    <property type="evidence" value="ECO:0007669"/>
    <property type="project" value="InterPro"/>
</dbReference>
<keyword evidence="10" id="KW-1133">Transmembrane helix</keyword>
<keyword evidence="7 9" id="KW-0408">Iron</keyword>
<dbReference type="SUPFAM" id="SSF48264">
    <property type="entry name" value="Cytochrome P450"/>
    <property type="match status" value="1"/>
</dbReference>
<dbReference type="AlphaFoldDB" id="A0A9P9IPJ4"/>
<proteinExistence type="inferred from homology"/>
<evidence type="ECO:0000256" key="1">
    <source>
        <dbReference type="ARBA" id="ARBA00001971"/>
    </source>
</evidence>
<comment type="pathway">
    <text evidence="2">Secondary metabolite biosynthesis.</text>
</comment>
<dbReference type="OrthoDB" id="10029320at2759"/>
<keyword evidence="5 9" id="KW-0479">Metal-binding</keyword>
<dbReference type="PANTHER" id="PTHR24305">
    <property type="entry name" value="CYTOCHROME P450"/>
    <property type="match status" value="1"/>
</dbReference>
<organism evidence="11 12">
    <name type="scientific">Dendryphion nanum</name>
    <dbReference type="NCBI Taxonomy" id="256645"/>
    <lineage>
        <taxon>Eukaryota</taxon>
        <taxon>Fungi</taxon>
        <taxon>Dikarya</taxon>
        <taxon>Ascomycota</taxon>
        <taxon>Pezizomycotina</taxon>
        <taxon>Dothideomycetes</taxon>
        <taxon>Pleosporomycetidae</taxon>
        <taxon>Pleosporales</taxon>
        <taxon>Torulaceae</taxon>
        <taxon>Dendryphion</taxon>
    </lineage>
</organism>
<dbReference type="InterPro" id="IPR050121">
    <property type="entry name" value="Cytochrome_P450_monoxygenase"/>
</dbReference>
<feature type="binding site" description="axial binding residue" evidence="9">
    <location>
        <position position="477"/>
    </location>
    <ligand>
        <name>heme</name>
        <dbReference type="ChEBI" id="CHEBI:30413"/>
    </ligand>
    <ligandPart>
        <name>Fe</name>
        <dbReference type="ChEBI" id="CHEBI:18248"/>
    </ligandPart>
</feature>
<dbReference type="EMBL" id="JAGMWT010000006">
    <property type="protein sequence ID" value="KAH7126605.1"/>
    <property type="molecule type" value="Genomic_DNA"/>
</dbReference>
<dbReference type="PANTHER" id="PTHR24305:SF107">
    <property type="entry name" value="P450, PUTATIVE (EUROFUNG)-RELATED"/>
    <property type="match status" value="1"/>
</dbReference>
<evidence type="ECO:0000256" key="4">
    <source>
        <dbReference type="ARBA" id="ARBA00022617"/>
    </source>
</evidence>
<comment type="caution">
    <text evidence="11">The sequence shown here is derived from an EMBL/GenBank/DDBJ whole genome shotgun (WGS) entry which is preliminary data.</text>
</comment>
<accession>A0A9P9IPJ4</accession>
<evidence type="ECO:0000313" key="12">
    <source>
        <dbReference type="Proteomes" id="UP000700596"/>
    </source>
</evidence>
<evidence type="ECO:0000256" key="2">
    <source>
        <dbReference type="ARBA" id="ARBA00005179"/>
    </source>
</evidence>
<evidence type="ECO:0000256" key="7">
    <source>
        <dbReference type="ARBA" id="ARBA00023004"/>
    </source>
</evidence>
<dbReference type="GO" id="GO:0020037">
    <property type="term" value="F:heme binding"/>
    <property type="evidence" value="ECO:0007669"/>
    <property type="project" value="InterPro"/>
</dbReference>